<gene>
    <name evidence="9" type="primary">ACPH1_6</name>
    <name evidence="11" type="synonym">LOC105269522</name>
    <name evidence="9" type="ORF">g.3804</name>
</gene>
<dbReference type="PANTHER" id="PTHR11567:SF211">
    <property type="entry name" value="PROSTATIC ACID PHOSPHATASE"/>
    <property type="match status" value="1"/>
</dbReference>
<keyword evidence="5" id="KW-0378">Hydrolase</keyword>
<proteinExistence type="inferred from homology"/>
<evidence type="ECO:0000313" key="9">
    <source>
        <dbReference type="EMBL" id="JAG76719.1"/>
    </source>
</evidence>
<evidence type="ECO:0000256" key="1">
    <source>
        <dbReference type="ARBA" id="ARBA00000032"/>
    </source>
</evidence>
<evidence type="ECO:0000256" key="6">
    <source>
        <dbReference type="ARBA" id="ARBA00023157"/>
    </source>
</evidence>
<organism evidence="9">
    <name type="scientific">Fopius arisanus</name>
    <dbReference type="NCBI Taxonomy" id="64838"/>
    <lineage>
        <taxon>Eukaryota</taxon>
        <taxon>Metazoa</taxon>
        <taxon>Ecdysozoa</taxon>
        <taxon>Arthropoda</taxon>
        <taxon>Hexapoda</taxon>
        <taxon>Insecta</taxon>
        <taxon>Pterygota</taxon>
        <taxon>Neoptera</taxon>
        <taxon>Endopterygota</taxon>
        <taxon>Hymenoptera</taxon>
        <taxon>Apocrita</taxon>
        <taxon>Ichneumonoidea</taxon>
        <taxon>Braconidae</taxon>
        <taxon>Opiinae</taxon>
        <taxon>Fopius</taxon>
    </lineage>
</organism>
<evidence type="ECO:0000313" key="10">
    <source>
        <dbReference type="Proteomes" id="UP000694866"/>
    </source>
</evidence>
<evidence type="ECO:0000256" key="4">
    <source>
        <dbReference type="ARBA" id="ARBA00022729"/>
    </source>
</evidence>
<comment type="similarity">
    <text evidence="2">Belongs to the histidine acid phosphatase family.</text>
</comment>
<keyword evidence="6" id="KW-1015">Disulfide bond</keyword>
<evidence type="ECO:0000256" key="2">
    <source>
        <dbReference type="ARBA" id="ARBA00005375"/>
    </source>
</evidence>
<dbReference type="OrthoDB" id="258392at2759"/>
<reference evidence="11" key="2">
    <citation type="submission" date="2025-04" db="UniProtKB">
        <authorList>
            <consortium name="RefSeq"/>
        </authorList>
    </citation>
    <scope>IDENTIFICATION</scope>
    <source>
        <strain evidence="11">USDA-PBARC FA_bdor</strain>
        <tissue evidence="11">Whole organism</tissue>
    </source>
</reference>
<dbReference type="AlphaFoldDB" id="A0A0C9R287"/>
<dbReference type="EMBL" id="GBYB01006952">
    <property type="protein sequence ID" value="JAG76719.1"/>
    <property type="molecule type" value="Transcribed_RNA"/>
</dbReference>
<evidence type="ECO:0000313" key="11">
    <source>
        <dbReference type="RefSeq" id="XP_011308148.1"/>
    </source>
</evidence>
<dbReference type="GO" id="GO:0003993">
    <property type="term" value="F:acid phosphatase activity"/>
    <property type="evidence" value="ECO:0007669"/>
    <property type="project" value="UniProtKB-EC"/>
</dbReference>
<dbReference type="Pfam" id="PF00328">
    <property type="entry name" value="His_Phos_2"/>
    <property type="match status" value="1"/>
</dbReference>
<dbReference type="InterPro" id="IPR000560">
    <property type="entry name" value="His_Pase_clade-2"/>
</dbReference>
<dbReference type="Gene3D" id="3.40.50.1240">
    <property type="entry name" value="Phosphoglycerate mutase-like"/>
    <property type="match status" value="1"/>
</dbReference>
<evidence type="ECO:0000256" key="5">
    <source>
        <dbReference type="ARBA" id="ARBA00022801"/>
    </source>
</evidence>
<feature type="signal peptide" evidence="8">
    <location>
        <begin position="1"/>
        <end position="23"/>
    </location>
</feature>
<reference evidence="9" key="1">
    <citation type="submission" date="2015-01" db="EMBL/GenBank/DDBJ databases">
        <title>Transcriptome Assembly of Fopius arisanus.</title>
        <authorList>
            <person name="Geib S."/>
        </authorList>
    </citation>
    <scope>NUCLEOTIDE SEQUENCE</scope>
</reference>
<comment type="catalytic activity">
    <reaction evidence="1">
        <text>a phosphate monoester + H2O = an alcohol + phosphate</text>
        <dbReference type="Rhea" id="RHEA:15017"/>
        <dbReference type="ChEBI" id="CHEBI:15377"/>
        <dbReference type="ChEBI" id="CHEBI:30879"/>
        <dbReference type="ChEBI" id="CHEBI:43474"/>
        <dbReference type="ChEBI" id="CHEBI:67140"/>
        <dbReference type="EC" id="3.1.3.2"/>
    </reaction>
</comment>
<dbReference type="InterPro" id="IPR029033">
    <property type="entry name" value="His_PPase_superfam"/>
</dbReference>
<dbReference type="EC" id="3.1.3.2" evidence="3"/>
<protein>
    <recommendedName>
        <fullName evidence="3">acid phosphatase</fullName>
        <ecNumber evidence="3">3.1.3.2</ecNumber>
    </recommendedName>
</protein>
<evidence type="ECO:0000256" key="7">
    <source>
        <dbReference type="ARBA" id="ARBA00023180"/>
    </source>
</evidence>
<dbReference type="Proteomes" id="UP000694866">
    <property type="component" value="Unplaced"/>
</dbReference>
<keyword evidence="7" id="KW-0325">Glycoprotein</keyword>
<keyword evidence="10" id="KW-1185">Reference proteome</keyword>
<dbReference type="RefSeq" id="XP_011308148.1">
    <property type="nucleotide sequence ID" value="XM_011309846.1"/>
</dbReference>
<name>A0A0C9R287_9HYME</name>
<dbReference type="PANTHER" id="PTHR11567">
    <property type="entry name" value="ACID PHOSPHATASE-RELATED"/>
    <property type="match status" value="1"/>
</dbReference>
<dbReference type="CDD" id="cd07061">
    <property type="entry name" value="HP_HAP_like"/>
    <property type="match status" value="1"/>
</dbReference>
<dbReference type="KEGG" id="fas:105269522"/>
<feature type="chain" id="PRO_5044541577" description="acid phosphatase" evidence="8">
    <location>
        <begin position="24"/>
        <end position="408"/>
    </location>
</feature>
<keyword evidence="4 8" id="KW-0732">Signal</keyword>
<dbReference type="GeneID" id="105269522"/>
<evidence type="ECO:0000256" key="3">
    <source>
        <dbReference type="ARBA" id="ARBA00012646"/>
    </source>
</evidence>
<sequence>MKIQLAILVFSFFVSENICGSRSANLEVKLLHVLFRHGDKVPHKEYQNYPNDLWGNHSYFPIENGGLTNEGKRREYKIGEMLRERYDKLLGPYYSPELIYGRSTDLSRTQMSLQLVIAGLFPPSEEQLWNPRLPWLPVSTVFTPSERDGLLFPHHCPEYVKEYRKFLSRDNIQEIIRKYKEPMDYLTKYTGKSVDRTSAVYYLYNLFKEQAAQNLTLPHWVHKVYPNPMKEITALDFQLRSYTKRLRQLNGGPLLREITENMKALRSENLDPLNRKAFLYSAHELNVVSMARTLGTDDPVVPLYGSAIIFETLKDETNRFYVKVLLWTGITEQLVSQRIPGCPEFCPLDDFLEILRDVIPNEKEGDCWSNHDYQNQKHQRMSEGSSSHKVLPQYLSLMTLVILAFMWY</sequence>
<dbReference type="InterPro" id="IPR050645">
    <property type="entry name" value="Histidine_acid_phosphatase"/>
</dbReference>
<dbReference type="SUPFAM" id="SSF53254">
    <property type="entry name" value="Phosphoglycerate mutase-like"/>
    <property type="match status" value="1"/>
</dbReference>
<accession>A0A0C9R287</accession>
<accession>A0A9R1TFK6</accession>
<evidence type="ECO:0000256" key="8">
    <source>
        <dbReference type="SAM" id="SignalP"/>
    </source>
</evidence>